<dbReference type="InterPro" id="IPR001279">
    <property type="entry name" value="Metallo-B-lactamas"/>
</dbReference>
<dbReference type="InterPro" id="IPR036866">
    <property type="entry name" value="RibonucZ/Hydroxyglut_hydro"/>
</dbReference>
<dbReference type="InterPro" id="IPR050855">
    <property type="entry name" value="NDM-1-like"/>
</dbReference>
<feature type="domain" description="Metallo-beta-lactamase" evidence="1">
    <location>
        <begin position="21"/>
        <end position="232"/>
    </location>
</feature>
<accession>A0A6J6BYS5</accession>
<dbReference type="PANTHER" id="PTHR42951">
    <property type="entry name" value="METALLO-BETA-LACTAMASE DOMAIN-CONTAINING"/>
    <property type="match status" value="1"/>
</dbReference>
<evidence type="ECO:0000259" key="1">
    <source>
        <dbReference type="SMART" id="SM00849"/>
    </source>
</evidence>
<organism evidence="2">
    <name type="scientific">freshwater metagenome</name>
    <dbReference type="NCBI Taxonomy" id="449393"/>
    <lineage>
        <taxon>unclassified sequences</taxon>
        <taxon>metagenomes</taxon>
        <taxon>ecological metagenomes</taxon>
    </lineage>
</organism>
<reference evidence="2" key="1">
    <citation type="submission" date="2020-05" db="EMBL/GenBank/DDBJ databases">
        <authorList>
            <person name="Chiriac C."/>
            <person name="Salcher M."/>
            <person name="Ghai R."/>
            <person name="Kavagutti S V."/>
        </authorList>
    </citation>
    <scope>NUCLEOTIDE SEQUENCE</scope>
</reference>
<evidence type="ECO:0000313" key="2">
    <source>
        <dbReference type="EMBL" id="CAB4543373.1"/>
    </source>
</evidence>
<dbReference type="EMBL" id="CAEZSF010000111">
    <property type="protein sequence ID" value="CAB4543373.1"/>
    <property type="molecule type" value="Genomic_DNA"/>
</dbReference>
<dbReference type="AlphaFoldDB" id="A0A6J6BYS5"/>
<dbReference type="Gene3D" id="3.60.15.10">
    <property type="entry name" value="Ribonuclease Z/Hydroxyacylglutathione hydrolase-like"/>
    <property type="match status" value="1"/>
</dbReference>
<name>A0A6J6BYS5_9ZZZZ</name>
<dbReference type="Pfam" id="PF00753">
    <property type="entry name" value="Lactamase_B"/>
    <property type="match status" value="1"/>
</dbReference>
<dbReference type="SMART" id="SM00849">
    <property type="entry name" value="Lactamase_B"/>
    <property type="match status" value="1"/>
</dbReference>
<dbReference type="SUPFAM" id="SSF56281">
    <property type="entry name" value="Metallo-hydrolase/oxidoreductase"/>
    <property type="match status" value="1"/>
</dbReference>
<gene>
    <name evidence="2" type="ORF">UFOPK1358_01158</name>
</gene>
<protein>
    <submittedName>
        <fullName evidence="2">Unannotated protein</fullName>
    </submittedName>
</protein>
<sequence length="252" mass="26700">MMSVRVTELAEVGVTVLSRWIFNCYLVHDGGDGRALIVDPGLPSTTAAAIAMIQAAGGPTPVVVATHGHVDHVGGLSDLHAFGAQVCLPRRIRDYLAGETPRGPGLPEIAKVRSILREQPWDFGSVFEIARTGRHTGVGGGTARFPNGADHWLAHGDEVPGAPAWQVIQVPGHTDDSLALWNPTTGVLLSGDAVLSRKGRAWFTPEVCDPESAALTEEQLRMLPVGHLLPGHGQPVVGNGLMDRALSPQQRP</sequence>
<proteinExistence type="predicted"/>